<dbReference type="InterPro" id="IPR000524">
    <property type="entry name" value="Tscrpt_reg_HTH_GntR"/>
</dbReference>
<dbReference type="SUPFAM" id="SSF64288">
    <property type="entry name" value="Chorismate lyase-like"/>
    <property type="match status" value="1"/>
</dbReference>
<dbReference type="Gene3D" id="1.10.10.10">
    <property type="entry name" value="Winged helix-like DNA-binding domain superfamily/Winged helix DNA-binding domain"/>
    <property type="match status" value="1"/>
</dbReference>
<organism evidence="5 6">
    <name type="scientific">Pseudonocardia ailaonensis</name>
    <dbReference type="NCBI Taxonomy" id="367279"/>
    <lineage>
        <taxon>Bacteria</taxon>
        <taxon>Bacillati</taxon>
        <taxon>Actinomycetota</taxon>
        <taxon>Actinomycetes</taxon>
        <taxon>Pseudonocardiales</taxon>
        <taxon>Pseudonocardiaceae</taxon>
        <taxon>Pseudonocardia</taxon>
    </lineage>
</organism>
<reference evidence="5 6" key="1">
    <citation type="journal article" date="2019" name="Int. J. Syst. Evol. Microbiol.">
        <title>The Global Catalogue of Microorganisms (GCM) 10K type strain sequencing project: providing services to taxonomists for standard genome sequencing and annotation.</title>
        <authorList>
            <consortium name="The Broad Institute Genomics Platform"/>
            <consortium name="The Broad Institute Genome Sequencing Center for Infectious Disease"/>
            <person name="Wu L."/>
            <person name="Ma J."/>
        </authorList>
    </citation>
    <scope>NUCLEOTIDE SEQUENCE [LARGE SCALE GENOMIC DNA]</scope>
    <source>
        <strain evidence="5 6">JCM 16009</strain>
    </source>
</reference>
<evidence type="ECO:0000259" key="4">
    <source>
        <dbReference type="PROSITE" id="PS50949"/>
    </source>
</evidence>
<keyword evidence="1" id="KW-0805">Transcription regulation</keyword>
<dbReference type="Gene3D" id="3.40.1410.10">
    <property type="entry name" value="Chorismate lyase-like"/>
    <property type="match status" value="1"/>
</dbReference>
<dbReference type="PRINTS" id="PR00035">
    <property type="entry name" value="HTHGNTR"/>
</dbReference>
<dbReference type="InterPro" id="IPR036388">
    <property type="entry name" value="WH-like_DNA-bd_sf"/>
</dbReference>
<keyword evidence="3" id="KW-0804">Transcription</keyword>
<evidence type="ECO:0000256" key="1">
    <source>
        <dbReference type="ARBA" id="ARBA00023015"/>
    </source>
</evidence>
<dbReference type="Pfam" id="PF07702">
    <property type="entry name" value="UTRA"/>
    <property type="match status" value="1"/>
</dbReference>
<dbReference type="InterPro" id="IPR011663">
    <property type="entry name" value="UTRA"/>
</dbReference>
<evidence type="ECO:0000313" key="6">
    <source>
        <dbReference type="Proteomes" id="UP001500449"/>
    </source>
</evidence>
<keyword evidence="2" id="KW-0238">DNA-binding</keyword>
<keyword evidence="6" id="KW-1185">Reference proteome</keyword>
<dbReference type="PROSITE" id="PS50949">
    <property type="entry name" value="HTH_GNTR"/>
    <property type="match status" value="1"/>
</dbReference>
<proteinExistence type="predicted"/>
<dbReference type="Proteomes" id="UP001500449">
    <property type="component" value="Unassembled WGS sequence"/>
</dbReference>
<dbReference type="EMBL" id="BAAAQK010000012">
    <property type="protein sequence ID" value="GAA1854300.1"/>
    <property type="molecule type" value="Genomic_DNA"/>
</dbReference>
<dbReference type="InterPro" id="IPR036390">
    <property type="entry name" value="WH_DNA-bd_sf"/>
</dbReference>
<dbReference type="InterPro" id="IPR028978">
    <property type="entry name" value="Chorismate_lyase_/UTRA_dom_sf"/>
</dbReference>
<dbReference type="Pfam" id="PF00392">
    <property type="entry name" value="GntR"/>
    <property type="match status" value="1"/>
</dbReference>
<comment type="caution">
    <text evidence="5">The sequence shown here is derived from an EMBL/GenBank/DDBJ whole genome shotgun (WGS) entry which is preliminary data.</text>
</comment>
<accession>A0ABN2NA97</accession>
<dbReference type="InterPro" id="IPR050679">
    <property type="entry name" value="Bact_HTH_transcr_reg"/>
</dbReference>
<name>A0ABN2NA97_9PSEU</name>
<dbReference type="CDD" id="cd07377">
    <property type="entry name" value="WHTH_GntR"/>
    <property type="match status" value="1"/>
</dbReference>
<evidence type="ECO:0000256" key="2">
    <source>
        <dbReference type="ARBA" id="ARBA00023125"/>
    </source>
</evidence>
<dbReference type="PANTHER" id="PTHR44846">
    <property type="entry name" value="MANNOSYL-D-GLYCERATE TRANSPORT/METABOLISM SYSTEM REPRESSOR MNGR-RELATED"/>
    <property type="match status" value="1"/>
</dbReference>
<dbReference type="SMART" id="SM00345">
    <property type="entry name" value="HTH_GNTR"/>
    <property type="match status" value="1"/>
</dbReference>
<feature type="domain" description="HTH gntR-type" evidence="4">
    <location>
        <begin position="14"/>
        <end position="82"/>
    </location>
</feature>
<sequence>MWGGPVRSGVPAGGAVPKYYLAKIEIVGLVDELGEGAAVPSERELAARFGIARETVRQALQELLVEGRIRRRHGRATVVAGPKIVQPLSIESYTEGVRRQGRTPGRALVALESQPADPVQAGHLEIEPGAELLHLERILLSDDEPMGLESTFLPAARFPLLRTDFDPGTSLYAYIRGTGVTFHRATEHIETVLASPREADLLGTGPALPMLLLNRVSWDPQGRPIERVRSLFRGDRFSLVAELGG</sequence>
<dbReference type="SMART" id="SM00866">
    <property type="entry name" value="UTRA"/>
    <property type="match status" value="1"/>
</dbReference>
<gene>
    <name evidence="5" type="ORF">GCM10009836_37960</name>
</gene>
<protein>
    <submittedName>
        <fullName evidence="5">GntR family transcriptional regulator</fullName>
    </submittedName>
</protein>
<dbReference type="PANTHER" id="PTHR44846:SF1">
    <property type="entry name" value="MANNOSYL-D-GLYCERATE TRANSPORT_METABOLISM SYSTEM REPRESSOR MNGR-RELATED"/>
    <property type="match status" value="1"/>
</dbReference>
<evidence type="ECO:0000256" key="3">
    <source>
        <dbReference type="ARBA" id="ARBA00023163"/>
    </source>
</evidence>
<evidence type="ECO:0000313" key="5">
    <source>
        <dbReference type="EMBL" id="GAA1854300.1"/>
    </source>
</evidence>
<dbReference type="SUPFAM" id="SSF46785">
    <property type="entry name" value="Winged helix' DNA-binding domain"/>
    <property type="match status" value="1"/>
</dbReference>